<dbReference type="AlphaFoldDB" id="A0AAD3RAN7"/>
<name>A0AAD3RAN7_LATJO</name>
<feature type="region of interest" description="Disordered" evidence="2">
    <location>
        <begin position="308"/>
        <end position="327"/>
    </location>
</feature>
<feature type="domain" description="PLD phosphodiesterase" evidence="3">
    <location>
        <begin position="553"/>
        <end position="580"/>
    </location>
</feature>
<organism evidence="4 5">
    <name type="scientific">Lates japonicus</name>
    <name type="common">Japanese lates</name>
    <dbReference type="NCBI Taxonomy" id="270547"/>
    <lineage>
        <taxon>Eukaryota</taxon>
        <taxon>Metazoa</taxon>
        <taxon>Chordata</taxon>
        <taxon>Craniata</taxon>
        <taxon>Vertebrata</taxon>
        <taxon>Euteleostomi</taxon>
        <taxon>Actinopterygii</taxon>
        <taxon>Neopterygii</taxon>
        <taxon>Teleostei</taxon>
        <taxon>Neoteleostei</taxon>
        <taxon>Acanthomorphata</taxon>
        <taxon>Carangaria</taxon>
        <taxon>Carangaria incertae sedis</taxon>
        <taxon>Centropomidae</taxon>
        <taxon>Lates</taxon>
    </lineage>
</organism>
<dbReference type="GO" id="GO:0003824">
    <property type="term" value="F:catalytic activity"/>
    <property type="evidence" value="ECO:0007669"/>
    <property type="project" value="InterPro"/>
</dbReference>
<evidence type="ECO:0000256" key="1">
    <source>
        <dbReference type="ARBA" id="ARBA00008664"/>
    </source>
</evidence>
<dbReference type="InterPro" id="IPR032803">
    <property type="entry name" value="PLDc_3"/>
</dbReference>
<evidence type="ECO:0000259" key="3">
    <source>
        <dbReference type="PROSITE" id="PS50035"/>
    </source>
</evidence>
<evidence type="ECO:0000313" key="5">
    <source>
        <dbReference type="Proteomes" id="UP001279410"/>
    </source>
</evidence>
<dbReference type="PANTHER" id="PTHR10185">
    <property type="entry name" value="PHOSPHOLIPASE D - RELATED"/>
    <property type="match status" value="1"/>
</dbReference>
<feature type="compositionally biased region" description="Basic and acidic residues" evidence="2">
    <location>
        <begin position="132"/>
        <end position="141"/>
    </location>
</feature>
<feature type="region of interest" description="Disordered" evidence="2">
    <location>
        <begin position="1"/>
        <end position="152"/>
    </location>
</feature>
<reference evidence="4" key="1">
    <citation type="submission" date="2022-08" db="EMBL/GenBank/DDBJ databases">
        <title>Genome sequencing of akame (Lates japonicus).</title>
        <authorList>
            <person name="Hashiguchi Y."/>
            <person name="Takahashi H."/>
        </authorList>
    </citation>
    <scope>NUCLEOTIDE SEQUENCE</scope>
    <source>
        <strain evidence="4">Kochi</strain>
    </source>
</reference>
<keyword evidence="5" id="KW-1185">Reference proteome</keyword>
<protein>
    <recommendedName>
        <fullName evidence="3">PLD phosphodiesterase domain-containing protein</fullName>
    </recommendedName>
</protein>
<comment type="similarity">
    <text evidence="1">Belongs to the phospholipase D family.</text>
</comment>
<dbReference type="EMBL" id="BRZM01000049">
    <property type="protein sequence ID" value="GLD61877.1"/>
    <property type="molecule type" value="Genomic_DNA"/>
</dbReference>
<feature type="region of interest" description="Disordered" evidence="2">
    <location>
        <begin position="188"/>
        <end position="295"/>
    </location>
</feature>
<accession>A0AAD3RAN7</accession>
<dbReference type="PROSITE" id="PS50035">
    <property type="entry name" value="PLD"/>
    <property type="match status" value="2"/>
</dbReference>
<gene>
    <name evidence="4" type="ORF">AKAME5_001364900</name>
</gene>
<feature type="compositionally biased region" description="Basic and acidic residues" evidence="2">
    <location>
        <begin position="245"/>
        <end position="259"/>
    </location>
</feature>
<evidence type="ECO:0000313" key="4">
    <source>
        <dbReference type="EMBL" id="GLD61877.1"/>
    </source>
</evidence>
<dbReference type="SUPFAM" id="SSF56024">
    <property type="entry name" value="Phospholipase D/nuclease"/>
    <property type="match status" value="2"/>
</dbReference>
<feature type="domain" description="PLD phosphodiesterase" evidence="3">
    <location>
        <begin position="769"/>
        <end position="795"/>
    </location>
</feature>
<feature type="compositionally biased region" description="Basic and acidic residues" evidence="2">
    <location>
        <begin position="205"/>
        <end position="221"/>
    </location>
</feature>
<dbReference type="SMART" id="SM00155">
    <property type="entry name" value="PLDc"/>
    <property type="match status" value="2"/>
</dbReference>
<dbReference type="InterPro" id="IPR001736">
    <property type="entry name" value="PLipase_D/transphosphatidylase"/>
</dbReference>
<feature type="compositionally biased region" description="Basic and acidic residues" evidence="2">
    <location>
        <begin position="268"/>
        <end position="281"/>
    </location>
</feature>
<proteinExistence type="inferred from homology"/>
<feature type="compositionally biased region" description="Acidic residues" evidence="2">
    <location>
        <begin position="66"/>
        <end position="77"/>
    </location>
</feature>
<feature type="compositionally biased region" description="Basic residues" evidence="2">
    <location>
        <begin position="1"/>
        <end position="11"/>
    </location>
</feature>
<dbReference type="Proteomes" id="UP001279410">
    <property type="component" value="Unassembled WGS sequence"/>
</dbReference>
<dbReference type="PANTHER" id="PTHR10185:SF26">
    <property type="entry name" value="PHOSPHOLIPASE D FAMILY, MEMBER 7"/>
    <property type="match status" value="1"/>
</dbReference>
<dbReference type="Pfam" id="PF13918">
    <property type="entry name" value="PLDc_3"/>
    <property type="match status" value="1"/>
</dbReference>
<dbReference type="Gene3D" id="3.30.870.10">
    <property type="entry name" value="Endonuclease Chain A"/>
    <property type="match status" value="2"/>
</dbReference>
<evidence type="ECO:0000256" key="2">
    <source>
        <dbReference type="SAM" id="MobiDB-lite"/>
    </source>
</evidence>
<sequence>MPMVLRSRKSIRPSQATEEELPDPTPARSRRPTRLHGRITYTESDESDSESVQGQVMERDRSPPAELEEEAAEEADLTELKHCGKPVSRIPTFHKRPTGASQNPELPVPKKDTPVHVTPPHEKAGYGSVEPSKAKPPDVRETALPLPSLRAPKISLEATSPFNSPEQAAAMAPSSLITAPKSWSLSESVQHLMTASPRPALRPEQGSEQHLPEQDKSKTSETEADIIPDATLSHLPHEGFLNQKPQEDTAEKHDIEVKGRITLTASGDTEKSESPESDHTAEVSQGDATIMDEEPPWETEPMNVLELKDSRSSSDAECEEDATGEKSECHSLGEMKDHHKPHIIQSEFSKLAEKRAVDESAVPLAPEKPAKVRSTQSTKSSGCFSFTLLCFLPTVLLLLGGFGQHVWHYGLPMSVAQLTAQLELHWLEGFGLVPEPCSTDCRVHLVESIPVGLYQSSPMSRQSIADSWLHLLDKANSSVHIAAFYFTLRGSDLESTDSSDSQGQKVFEHLKRLESKGVKLQIAVNAPQTSTKDTAELAATGAEVREVDLKAVTGGIVHTKLWVVDQKHFYLGSANMDWRSLSQVKEVGLAVEDCSCLAQDAFRIFGVYWSIGGANNGSLPPYWPARLSALSSSQNPLHLKFNGVPAQVYLSSAPPQISARGRSDDLATILTVISDAQKFIYISVMDYLPLSQYTEPLRFWPAIDSALRTAACTRGVQVRLMVSCWEHSPAAMFTFLQSLLVLNRPPLKCDIDIKIFTVPSTPEQMKILFARVNHAKYMVTDRVVYIGTSNWSENYFTQTAGVGLVVNQTGSEVGKGQQTLQSQAEELFLRDWRSQYASTLPADDVDICPHGQH</sequence>
<feature type="compositionally biased region" description="Basic residues" evidence="2">
    <location>
        <begin position="28"/>
        <end position="37"/>
    </location>
</feature>
<feature type="compositionally biased region" description="Basic and acidic residues" evidence="2">
    <location>
        <begin position="108"/>
        <end position="124"/>
    </location>
</feature>
<comment type="caution">
    <text evidence="4">The sequence shown here is derived from an EMBL/GenBank/DDBJ whole genome shotgun (WGS) entry which is preliminary data.</text>
</comment>
<dbReference type="InterPro" id="IPR050874">
    <property type="entry name" value="Diverse_PLD-related"/>
</dbReference>